<keyword evidence="1" id="KW-0472">Membrane</keyword>
<dbReference type="Gene3D" id="2.60.120.1440">
    <property type="match status" value="1"/>
</dbReference>
<organism evidence="4 5">
    <name type="scientific">Terrimonas ginsenosidimutans</name>
    <dbReference type="NCBI Taxonomy" id="2908004"/>
    <lineage>
        <taxon>Bacteria</taxon>
        <taxon>Pseudomonadati</taxon>
        <taxon>Bacteroidota</taxon>
        <taxon>Chitinophagia</taxon>
        <taxon>Chitinophagales</taxon>
        <taxon>Chitinophagaceae</taxon>
        <taxon>Terrimonas</taxon>
    </lineage>
</organism>
<dbReference type="Pfam" id="PF16344">
    <property type="entry name" value="FecR_C"/>
    <property type="match status" value="1"/>
</dbReference>
<sequence length="387" mass="42300">MEAFIMDTKAELNRIIQHFLDGTATPEEIRFLEAYYDHFEGREGLMQKLSASEKDMLEEKMEAAIFAGTRKSRPVRRISYLRIAAAAVLVGVCITIGLYFAKQKGTSAIEPAPQSIAANDIKPGGDKAVLILADGKKMILDDTQPGEISQQGKAIIRKTSTGQIIYDLSAITAPGSGPVSYNTIQTPVGGQYQVVLADGTKVWLNSKSSLHFPAVFQGSERVVTLEGEGYFEVAKNAAKPFAVKVNDAEVKVLGTHFNIMAYPDESGMKTTLLEGAVTISKGMVTKPLQPGQQAFINGSDKIEVGKADVEAATAWKNGYFKFDNADLRTVMRQLSRWYDMEVSYEGSVPKDKLSGKIRRNINASKALSLIEGTGVRFRIEGKKVIVF</sequence>
<dbReference type="Gene3D" id="3.55.50.30">
    <property type="match status" value="1"/>
</dbReference>
<accession>A0ABS9KSB6</accession>
<feature type="domain" description="Protein FecR C-terminal" evidence="3">
    <location>
        <begin position="319"/>
        <end position="386"/>
    </location>
</feature>
<dbReference type="InterPro" id="IPR006860">
    <property type="entry name" value="FecR"/>
</dbReference>
<comment type="caution">
    <text evidence="4">The sequence shown here is derived from an EMBL/GenBank/DDBJ whole genome shotgun (WGS) entry which is preliminary data.</text>
</comment>
<dbReference type="PANTHER" id="PTHR30273:SF2">
    <property type="entry name" value="PROTEIN FECR"/>
    <property type="match status" value="1"/>
</dbReference>
<keyword evidence="1" id="KW-1133">Transmembrane helix</keyword>
<evidence type="ECO:0000313" key="5">
    <source>
        <dbReference type="Proteomes" id="UP001165367"/>
    </source>
</evidence>
<feature type="domain" description="FecR protein" evidence="2">
    <location>
        <begin position="183"/>
        <end position="277"/>
    </location>
</feature>
<evidence type="ECO:0000256" key="1">
    <source>
        <dbReference type="SAM" id="Phobius"/>
    </source>
</evidence>
<reference evidence="4" key="1">
    <citation type="submission" date="2022-01" db="EMBL/GenBank/DDBJ databases">
        <authorList>
            <person name="Jo J.-H."/>
            <person name="Im W.-T."/>
        </authorList>
    </citation>
    <scope>NUCLEOTIDE SEQUENCE</scope>
    <source>
        <strain evidence="4">NA20</strain>
    </source>
</reference>
<dbReference type="EMBL" id="JAKLTR010000007">
    <property type="protein sequence ID" value="MCG2615165.1"/>
    <property type="molecule type" value="Genomic_DNA"/>
</dbReference>
<keyword evidence="1" id="KW-0812">Transmembrane</keyword>
<dbReference type="InterPro" id="IPR032508">
    <property type="entry name" value="FecR_C"/>
</dbReference>
<protein>
    <submittedName>
        <fullName evidence="4">FecR domain-containing protein</fullName>
    </submittedName>
</protein>
<evidence type="ECO:0000313" key="4">
    <source>
        <dbReference type="EMBL" id="MCG2615165.1"/>
    </source>
</evidence>
<evidence type="ECO:0000259" key="3">
    <source>
        <dbReference type="Pfam" id="PF16344"/>
    </source>
</evidence>
<proteinExistence type="predicted"/>
<keyword evidence="5" id="KW-1185">Reference proteome</keyword>
<feature type="transmembrane region" description="Helical" evidence="1">
    <location>
        <begin position="80"/>
        <end position="101"/>
    </location>
</feature>
<dbReference type="PANTHER" id="PTHR30273">
    <property type="entry name" value="PERIPLASMIC SIGNAL SENSOR AND SIGMA FACTOR ACTIVATOR FECR-RELATED"/>
    <property type="match status" value="1"/>
</dbReference>
<dbReference type="Proteomes" id="UP001165367">
    <property type="component" value="Unassembled WGS sequence"/>
</dbReference>
<dbReference type="Pfam" id="PF04773">
    <property type="entry name" value="FecR"/>
    <property type="match status" value="1"/>
</dbReference>
<gene>
    <name evidence="4" type="ORF">LZZ85_12770</name>
</gene>
<dbReference type="InterPro" id="IPR012373">
    <property type="entry name" value="Ferrdict_sens_TM"/>
</dbReference>
<dbReference type="RefSeq" id="WP_237872265.1">
    <property type="nucleotide sequence ID" value="NZ_JAKLTR010000007.1"/>
</dbReference>
<evidence type="ECO:0000259" key="2">
    <source>
        <dbReference type="Pfam" id="PF04773"/>
    </source>
</evidence>
<name>A0ABS9KSB6_9BACT</name>